<proteinExistence type="predicted"/>
<dbReference type="AlphaFoldDB" id="A0A1D6NHW7"/>
<evidence type="ECO:0000259" key="2">
    <source>
        <dbReference type="Pfam" id="PF03469"/>
    </source>
</evidence>
<name>A0A1D6NHW7_MAIZE</name>
<dbReference type="GO" id="GO:0080188">
    <property type="term" value="P:gene silencing by siRNA-directed DNA methylation"/>
    <property type="evidence" value="ECO:0007669"/>
    <property type="project" value="InterPro"/>
</dbReference>
<evidence type="ECO:0000313" key="3">
    <source>
        <dbReference type="EMBL" id="ONM39976.1"/>
    </source>
</evidence>
<sequence>MQQLARRHSQKIIDENQKLRSDLEAKMNDLDVRSKQLDEIAAKSDYDRRSLEQEKQKNAIKSSHLKLATLEQQKADENVLKLVEEQKREKHAALKKILMLEQQLDAKQKLELEIQQLKGKLKVMEHMPGDEDSASKNKINELSEALQEKIDELDGMESLNQTLVIKESKSNIELQEARKELENGLLDLSGGQTHIGIKRMGELDLKAFSKACQKERTENAEVTAAFLCSKWEAEIKNPDWHPFRVVTIDGKEMAIIEDDAKLRALKEEHGEEIYAMVTKALLETNEYKSKGSYPVGELWNFKENRKVTLKEAVQFVLRQWRTNRRKR</sequence>
<accession>A0A1D6NHW7</accession>
<dbReference type="ExpressionAtlas" id="A0A1D6NHW7">
    <property type="expression patterns" value="baseline and differential"/>
</dbReference>
<feature type="coiled-coil region" evidence="1">
    <location>
        <begin position="83"/>
        <end position="159"/>
    </location>
</feature>
<dbReference type="Pfam" id="PF03469">
    <property type="entry name" value="XH"/>
    <property type="match status" value="1"/>
</dbReference>
<evidence type="ECO:0000256" key="1">
    <source>
        <dbReference type="SAM" id="Coils"/>
    </source>
</evidence>
<dbReference type="PANTHER" id="PTHR21596:SF61">
    <property type="entry name" value="OS01G0633200 PROTEIN"/>
    <property type="match status" value="1"/>
</dbReference>
<reference evidence="3" key="1">
    <citation type="submission" date="2015-12" db="EMBL/GenBank/DDBJ databases">
        <title>Update maize B73 reference genome by single molecule sequencing technologies.</title>
        <authorList>
            <consortium name="Maize Genome Sequencing Project"/>
            <person name="Ware D."/>
        </authorList>
    </citation>
    <scope>NUCLEOTIDE SEQUENCE [LARGE SCALE GENOMIC DNA]</scope>
    <source>
        <tissue evidence="3">Seedling</tissue>
    </source>
</reference>
<dbReference type="PANTHER" id="PTHR21596">
    <property type="entry name" value="RIBONUCLEASE P SUBUNIT P38"/>
    <property type="match status" value="1"/>
</dbReference>
<dbReference type="InterPro" id="IPR005379">
    <property type="entry name" value="FDM1-5/IDN2_XH"/>
</dbReference>
<protein>
    <submittedName>
        <fullName evidence="3">Putative transcription factor</fullName>
    </submittedName>
</protein>
<dbReference type="EMBL" id="CM007649">
    <property type="protein sequence ID" value="ONM39976.1"/>
    <property type="molecule type" value="Genomic_DNA"/>
</dbReference>
<keyword evidence="1" id="KW-0175">Coiled coil</keyword>
<organism evidence="3">
    <name type="scientific">Zea mays</name>
    <name type="common">Maize</name>
    <dbReference type="NCBI Taxonomy" id="4577"/>
    <lineage>
        <taxon>Eukaryota</taxon>
        <taxon>Viridiplantae</taxon>
        <taxon>Streptophyta</taxon>
        <taxon>Embryophyta</taxon>
        <taxon>Tracheophyta</taxon>
        <taxon>Spermatophyta</taxon>
        <taxon>Magnoliopsida</taxon>
        <taxon>Liliopsida</taxon>
        <taxon>Poales</taxon>
        <taxon>Poaceae</taxon>
        <taxon>PACMAD clade</taxon>
        <taxon>Panicoideae</taxon>
        <taxon>Andropogonodae</taxon>
        <taxon>Andropogoneae</taxon>
        <taxon>Tripsacinae</taxon>
        <taxon>Zea</taxon>
    </lineage>
</organism>
<dbReference type="EMBL" id="CM007649">
    <property type="protein sequence ID" value="ONM39978.1"/>
    <property type="molecule type" value="Genomic_DNA"/>
</dbReference>
<feature type="domain" description="Factor of DNA methylation 1-5/IDN2" evidence="2">
    <location>
        <begin position="198"/>
        <end position="326"/>
    </location>
</feature>
<gene>
    <name evidence="3" type="ORF">ZEAMMB73_Zm00001d044127</name>
</gene>
<dbReference type="InterPro" id="IPR045177">
    <property type="entry name" value="FDM1-5/IDN2"/>
</dbReference>